<feature type="chain" id="PRO_5042959763" description="Apple domain-containing protein" evidence="1">
    <location>
        <begin position="21"/>
        <end position="376"/>
    </location>
</feature>
<evidence type="ECO:0000256" key="1">
    <source>
        <dbReference type="SAM" id="SignalP"/>
    </source>
</evidence>
<name>A0AAN5Z1H4_FUSAU</name>
<gene>
    <name evidence="2" type="ORF">FAUST_10256</name>
</gene>
<organism evidence="2 3">
    <name type="scientific">Fusarium austroamericanum</name>
    <dbReference type="NCBI Taxonomy" id="282268"/>
    <lineage>
        <taxon>Eukaryota</taxon>
        <taxon>Fungi</taxon>
        <taxon>Dikarya</taxon>
        <taxon>Ascomycota</taxon>
        <taxon>Pezizomycotina</taxon>
        <taxon>Sordariomycetes</taxon>
        <taxon>Hypocreomycetidae</taxon>
        <taxon>Hypocreales</taxon>
        <taxon>Nectriaceae</taxon>
        <taxon>Fusarium</taxon>
    </lineage>
</organism>
<keyword evidence="1" id="KW-0732">Signal</keyword>
<accession>A0AAN5Z1H4</accession>
<evidence type="ECO:0008006" key="4">
    <source>
        <dbReference type="Google" id="ProtNLM"/>
    </source>
</evidence>
<keyword evidence="3" id="KW-1185">Reference proteome</keyword>
<reference evidence="2 3" key="1">
    <citation type="submission" date="2020-02" db="EMBL/GenBank/DDBJ databases">
        <title>Identification and distribution of gene clusters putatively required for synthesis of sphingolipid metabolism inhibitors in phylogenetically diverse species of the filamentous fungus Fusarium.</title>
        <authorList>
            <person name="Kim H.-S."/>
            <person name="Busman M."/>
            <person name="Brown D.W."/>
            <person name="Divon H."/>
            <person name="Uhlig S."/>
            <person name="Proctor R.H."/>
        </authorList>
    </citation>
    <scope>NUCLEOTIDE SEQUENCE [LARGE SCALE GENOMIC DNA]</scope>
    <source>
        <strain evidence="2 3">NRRL 2903</strain>
    </source>
</reference>
<dbReference type="EMBL" id="JAAMOD010000384">
    <property type="protein sequence ID" value="KAF5229672.1"/>
    <property type="molecule type" value="Genomic_DNA"/>
</dbReference>
<proteinExistence type="predicted"/>
<evidence type="ECO:0000313" key="3">
    <source>
        <dbReference type="Proteomes" id="UP000537989"/>
    </source>
</evidence>
<dbReference type="AlphaFoldDB" id="A0AAN5Z1H4"/>
<comment type="caution">
    <text evidence="2">The sequence shown here is derived from an EMBL/GenBank/DDBJ whole genome shotgun (WGS) entry which is preliminary data.</text>
</comment>
<dbReference type="Proteomes" id="UP000537989">
    <property type="component" value="Unassembled WGS sequence"/>
</dbReference>
<sequence length="376" mass="40395">MVALKSTLLVILALGNEAFAATTGVICATKLGTVSVASNKIPRATVTVKNQITVIKKVIRKVNIVVVPQPRTTTETQISKTTVTTDADPDVETAISTITNTQTTTITQFTTTTSTTVTSTTVTSYSTSTIKAPDNFKFLLNSGGYVPKLKGRGAKPILPRGTTSQYPQRVDCTKNVPSTTIKTVSTTAKGVRVTLQPKTKTKVVVKTETITSTNYPPKVTKTNTITVSPMVTVHDTVTRQAVATDTVTVQTILPADPYYEACGSDAFLKTANDDNSVNLAIPFSTPYTQQYYFSADTMSSYLCCVQCMKSPKCFMSQTYSGSITCYNYLSTTTDNACPNGQIQWASYYGSTGPAFYTYANGPCGFMNNIGFQGIQG</sequence>
<protein>
    <recommendedName>
        <fullName evidence="4">Apple domain-containing protein</fullName>
    </recommendedName>
</protein>
<feature type="signal peptide" evidence="1">
    <location>
        <begin position="1"/>
        <end position="20"/>
    </location>
</feature>
<evidence type="ECO:0000313" key="2">
    <source>
        <dbReference type="EMBL" id="KAF5229672.1"/>
    </source>
</evidence>